<protein>
    <recommendedName>
        <fullName evidence="2">AMIN-like domain-containing protein</fullName>
    </recommendedName>
</protein>
<evidence type="ECO:0000256" key="1">
    <source>
        <dbReference type="SAM" id="SignalP"/>
    </source>
</evidence>
<dbReference type="EMBL" id="BAABHS010000007">
    <property type="protein sequence ID" value="GAA4959628.1"/>
    <property type="molecule type" value="Genomic_DNA"/>
</dbReference>
<feature type="domain" description="AMIN-like" evidence="2">
    <location>
        <begin position="53"/>
        <end position="178"/>
    </location>
</feature>
<proteinExistence type="predicted"/>
<comment type="caution">
    <text evidence="3">The sequence shown here is derived from an EMBL/GenBank/DDBJ whole genome shotgun (WGS) entry which is preliminary data.</text>
</comment>
<reference evidence="4" key="1">
    <citation type="journal article" date="2019" name="Int. J. Syst. Evol. Microbiol.">
        <title>The Global Catalogue of Microorganisms (GCM) 10K type strain sequencing project: providing services to taxonomists for standard genome sequencing and annotation.</title>
        <authorList>
            <consortium name="The Broad Institute Genomics Platform"/>
            <consortium name="The Broad Institute Genome Sequencing Center for Infectious Disease"/>
            <person name="Wu L."/>
            <person name="Ma J."/>
        </authorList>
    </citation>
    <scope>NUCLEOTIDE SEQUENCE [LARGE SCALE GENOMIC DNA]</scope>
    <source>
        <strain evidence="4">JCM 17986</strain>
    </source>
</reference>
<keyword evidence="4" id="KW-1185">Reference proteome</keyword>
<evidence type="ECO:0000259" key="2">
    <source>
        <dbReference type="Pfam" id="PF24837"/>
    </source>
</evidence>
<feature type="signal peptide" evidence="1">
    <location>
        <begin position="1"/>
        <end position="38"/>
    </location>
</feature>
<evidence type="ECO:0000313" key="4">
    <source>
        <dbReference type="Proteomes" id="UP001500466"/>
    </source>
</evidence>
<organism evidence="3 4">
    <name type="scientific">Yinghuangia aomiensis</name>
    <dbReference type="NCBI Taxonomy" id="676205"/>
    <lineage>
        <taxon>Bacteria</taxon>
        <taxon>Bacillati</taxon>
        <taxon>Actinomycetota</taxon>
        <taxon>Actinomycetes</taxon>
        <taxon>Kitasatosporales</taxon>
        <taxon>Streptomycetaceae</taxon>
        <taxon>Yinghuangia</taxon>
    </lineage>
</organism>
<dbReference type="InterPro" id="IPR056303">
    <property type="entry name" value="AMIN-like"/>
</dbReference>
<keyword evidence="1" id="KW-0732">Signal</keyword>
<dbReference type="RefSeq" id="WP_345675320.1">
    <property type="nucleotide sequence ID" value="NZ_BAABHS010000007.1"/>
</dbReference>
<gene>
    <name evidence="3" type="ORF">GCM10023205_23350</name>
</gene>
<evidence type="ECO:0000313" key="3">
    <source>
        <dbReference type="EMBL" id="GAA4959628.1"/>
    </source>
</evidence>
<dbReference type="Pfam" id="PF24837">
    <property type="entry name" value="AMIN-like"/>
    <property type="match status" value="1"/>
</dbReference>
<feature type="chain" id="PRO_5047123026" description="AMIN-like domain-containing protein" evidence="1">
    <location>
        <begin position="39"/>
        <end position="179"/>
    </location>
</feature>
<accession>A0ABP9H2T5</accession>
<name>A0ABP9H2T5_9ACTN</name>
<sequence>MLPPTSRRTRSPYRRRTAAAAAAFALAAAAFLPTAAGAAPARTAVSVAAADSYLTNIRSGAHPTFDRVVLDFSGGVPAYGISGGPAPLTNCASGAEIPLTGDQFFEVQAASAAHDASGNPTYTGPRLVLTPGLARVTGFAVTCDFEGHLNVGVATRGTVKEVRTMPLTNPSRIVVDVYR</sequence>
<dbReference type="Proteomes" id="UP001500466">
    <property type="component" value="Unassembled WGS sequence"/>
</dbReference>